<evidence type="ECO:0000259" key="4">
    <source>
        <dbReference type="Pfam" id="PF00266"/>
    </source>
</evidence>
<dbReference type="GO" id="GO:0019265">
    <property type="term" value="P:glycine biosynthetic process, by transamination of glyoxylate"/>
    <property type="evidence" value="ECO:0007669"/>
    <property type="project" value="TreeGrafter"/>
</dbReference>
<keyword evidence="5" id="KW-0808">Transferase</keyword>
<dbReference type="InterPro" id="IPR024169">
    <property type="entry name" value="SP_NH2Trfase/AEP_transaminase"/>
</dbReference>
<feature type="domain" description="Aminotransferase class V" evidence="4">
    <location>
        <begin position="49"/>
        <end position="310"/>
    </location>
</feature>
<dbReference type="PANTHER" id="PTHR21152:SF40">
    <property type="entry name" value="ALANINE--GLYOXYLATE AMINOTRANSFERASE"/>
    <property type="match status" value="1"/>
</dbReference>
<dbReference type="GO" id="GO:0008453">
    <property type="term" value="F:alanine-glyoxylate transaminase activity"/>
    <property type="evidence" value="ECO:0007669"/>
    <property type="project" value="TreeGrafter"/>
</dbReference>
<gene>
    <name evidence="5" type="ORF">MNBD_ALPHA09-575</name>
</gene>
<name>A0A3B0TQY4_9ZZZZ</name>
<keyword evidence="3" id="KW-0663">Pyridoxal phosphate</keyword>
<dbReference type="EC" id="2.6.1.45" evidence="5"/>
<dbReference type="SUPFAM" id="SSF53383">
    <property type="entry name" value="PLP-dependent transferases"/>
    <property type="match status" value="1"/>
</dbReference>
<dbReference type="PIRSF" id="PIRSF000524">
    <property type="entry name" value="SPT"/>
    <property type="match status" value="1"/>
</dbReference>
<dbReference type="Pfam" id="PF00266">
    <property type="entry name" value="Aminotran_5"/>
    <property type="match status" value="1"/>
</dbReference>
<keyword evidence="5" id="KW-0032">Aminotransferase</keyword>
<dbReference type="PANTHER" id="PTHR21152">
    <property type="entry name" value="AMINOTRANSFERASE CLASS V"/>
    <property type="match status" value="1"/>
</dbReference>
<dbReference type="GO" id="GO:0005777">
    <property type="term" value="C:peroxisome"/>
    <property type="evidence" value="ECO:0007669"/>
    <property type="project" value="TreeGrafter"/>
</dbReference>
<dbReference type="InterPro" id="IPR015421">
    <property type="entry name" value="PyrdxlP-dep_Trfase_major"/>
</dbReference>
<dbReference type="AlphaFoldDB" id="A0A3B0TQY4"/>
<dbReference type="Gene3D" id="3.90.1150.10">
    <property type="entry name" value="Aspartate Aminotransferase, domain 1"/>
    <property type="match status" value="1"/>
</dbReference>
<evidence type="ECO:0000256" key="1">
    <source>
        <dbReference type="ARBA" id="ARBA00001933"/>
    </source>
</evidence>
<comment type="similarity">
    <text evidence="2">Belongs to the class-V pyridoxal-phosphate-dependent aminotransferase family.</text>
</comment>
<accession>A0A3B0TQY4</accession>
<proteinExistence type="inferred from homology"/>
<dbReference type="InterPro" id="IPR015424">
    <property type="entry name" value="PyrdxlP-dep_Trfase"/>
</dbReference>
<comment type="cofactor">
    <cofactor evidence="1">
        <name>pyridoxal 5'-phosphate</name>
        <dbReference type="ChEBI" id="CHEBI:597326"/>
    </cofactor>
</comment>
<dbReference type="InterPro" id="IPR015422">
    <property type="entry name" value="PyrdxlP-dep_Trfase_small"/>
</dbReference>
<evidence type="ECO:0000313" key="5">
    <source>
        <dbReference type="EMBL" id="VAW19120.1"/>
    </source>
</evidence>
<dbReference type="GO" id="GO:0004760">
    <property type="term" value="F:L-serine-pyruvate transaminase activity"/>
    <property type="evidence" value="ECO:0007669"/>
    <property type="project" value="TreeGrafter"/>
</dbReference>
<organism evidence="5">
    <name type="scientific">hydrothermal vent metagenome</name>
    <dbReference type="NCBI Taxonomy" id="652676"/>
    <lineage>
        <taxon>unclassified sequences</taxon>
        <taxon>metagenomes</taxon>
        <taxon>ecological metagenomes</taxon>
    </lineage>
</organism>
<protein>
    <submittedName>
        <fullName evidence="5">Serine--glyoxylate aminotransferase</fullName>
        <ecNumber evidence="5">2.6.1.45</ecNumber>
    </submittedName>
</protein>
<dbReference type="InterPro" id="IPR000192">
    <property type="entry name" value="Aminotrans_V_dom"/>
</dbReference>
<evidence type="ECO:0000256" key="2">
    <source>
        <dbReference type="ARBA" id="ARBA00009236"/>
    </source>
</evidence>
<sequence>MTTARKLFTPGPVPVEAHILAKGAEQPPYNRTQEFSKFTKEILHGLGLVFQASGPIALLTGSGTAAMEAVVLNFLDTSSRALVINGGTFGQRWCDLCRVHAIPYTELKLDAGEDIDLDRLSQTLSREKFTALLINAHETSTGQLYDIQAIGRITREFDLLYIVDAISTICADAFLMDAWHVDVTVLSSQKALALPPGLSFIAMSERAQSRLGEITPKSLYFNLADYLNNQERGQAPFTPAIGLFLQLHQRLGDINRRTLPKVIDLHKKKACYFRKSIACLAFDTMPSRQSNAVTSILCKEHDAFEIVQRLRSQFDMETAPSGGALKHKIFRVSHMGAQNDADVDALISALTVLTR</sequence>
<dbReference type="Gene3D" id="3.40.640.10">
    <property type="entry name" value="Type I PLP-dependent aspartate aminotransferase-like (Major domain)"/>
    <property type="match status" value="1"/>
</dbReference>
<dbReference type="EMBL" id="UOEM01000124">
    <property type="protein sequence ID" value="VAW19120.1"/>
    <property type="molecule type" value="Genomic_DNA"/>
</dbReference>
<dbReference type="GO" id="GO:0050281">
    <property type="term" value="F:L-serine-glyoxylate transaminase activity"/>
    <property type="evidence" value="ECO:0007669"/>
    <property type="project" value="UniProtKB-EC"/>
</dbReference>
<evidence type="ECO:0000256" key="3">
    <source>
        <dbReference type="ARBA" id="ARBA00022898"/>
    </source>
</evidence>
<reference evidence="5" key="1">
    <citation type="submission" date="2018-06" db="EMBL/GenBank/DDBJ databases">
        <authorList>
            <person name="Zhirakovskaya E."/>
        </authorList>
    </citation>
    <scope>NUCLEOTIDE SEQUENCE</scope>
</reference>